<evidence type="ECO:0000313" key="3">
    <source>
        <dbReference type="Proteomes" id="UP000550787"/>
    </source>
</evidence>
<dbReference type="Pfam" id="PF01381">
    <property type="entry name" value="HTH_3"/>
    <property type="match status" value="1"/>
</dbReference>
<dbReference type="InterPro" id="IPR010982">
    <property type="entry name" value="Lambda_DNA-bd_dom_sf"/>
</dbReference>
<evidence type="ECO:0000259" key="1">
    <source>
        <dbReference type="PROSITE" id="PS50943"/>
    </source>
</evidence>
<protein>
    <submittedName>
        <fullName evidence="2">Helix-turn-helix domain-containing protein</fullName>
    </submittedName>
</protein>
<dbReference type="SMART" id="SM00530">
    <property type="entry name" value="HTH_XRE"/>
    <property type="match status" value="1"/>
</dbReference>
<dbReference type="InterPro" id="IPR001387">
    <property type="entry name" value="Cro/C1-type_HTH"/>
</dbReference>
<dbReference type="PROSITE" id="PS50943">
    <property type="entry name" value="HTH_CROC1"/>
    <property type="match status" value="1"/>
</dbReference>
<organism evidence="2 3">
    <name type="scientific">Gluconacetobacter diazotrophicus</name>
    <name type="common">Acetobacter diazotrophicus</name>
    <dbReference type="NCBI Taxonomy" id="33996"/>
    <lineage>
        <taxon>Bacteria</taxon>
        <taxon>Pseudomonadati</taxon>
        <taxon>Pseudomonadota</taxon>
        <taxon>Alphaproteobacteria</taxon>
        <taxon>Acetobacterales</taxon>
        <taxon>Acetobacteraceae</taxon>
        <taxon>Gluconacetobacter</taxon>
    </lineage>
</organism>
<feature type="domain" description="HTH cro/C1-type" evidence="1">
    <location>
        <begin position="2"/>
        <end position="49"/>
    </location>
</feature>
<dbReference type="AlphaFoldDB" id="A0A7W4FBT6"/>
<reference evidence="2 3" key="1">
    <citation type="submission" date="2020-04" db="EMBL/GenBank/DDBJ databases">
        <title>Description of novel Gluconacetobacter.</title>
        <authorList>
            <person name="Sombolestani A."/>
        </authorList>
    </citation>
    <scope>NUCLEOTIDE SEQUENCE [LARGE SCALE GENOMIC DNA]</scope>
    <source>
        <strain evidence="2 3">LMG 7603</strain>
    </source>
</reference>
<dbReference type="SUPFAM" id="SSF47413">
    <property type="entry name" value="lambda repressor-like DNA-binding domains"/>
    <property type="match status" value="1"/>
</dbReference>
<accession>A0A7W4FBT6</accession>
<gene>
    <name evidence="2" type="ORF">HLH33_00460</name>
</gene>
<proteinExistence type="predicted"/>
<dbReference type="CDD" id="cd00093">
    <property type="entry name" value="HTH_XRE"/>
    <property type="match status" value="1"/>
</dbReference>
<dbReference type="GO" id="GO:0003677">
    <property type="term" value="F:DNA binding"/>
    <property type="evidence" value="ECO:0007669"/>
    <property type="project" value="InterPro"/>
</dbReference>
<comment type="caution">
    <text evidence="2">The sequence shown here is derived from an EMBL/GenBank/DDBJ whole genome shotgun (WGS) entry which is preliminary data.</text>
</comment>
<evidence type="ECO:0000313" key="2">
    <source>
        <dbReference type="EMBL" id="MBB2154792.1"/>
    </source>
</evidence>
<name>A0A7W4FBT6_GLUDI</name>
<dbReference type="EMBL" id="JABEQG010000001">
    <property type="protein sequence ID" value="MBB2154792.1"/>
    <property type="molecule type" value="Genomic_DNA"/>
</dbReference>
<dbReference type="Proteomes" id="UP000550787">
    <property type="component" value="Unassembled WGS sequence"/>
</dbReference>
<sequence>MLGLSTGDLGRSIGVTANAVTQYETGRAVPKQERLDVLVKALGTSTEWLLTGHEPDRLAYAQTRLELDLLALIREIPEEQRPVVLAAVKGGLGRRYWKYRCML</sequence>
<dbReference type="Gene3D" id="1.10.260.40">
    <property type="entry name" value="lambda repressor-like DNA-binding domains"/>
    <property type="match status" value="1"/>
</dbReference>